<feature type="compositionally biased region" description="Basic residues" evidence="1">
    <location>
        <begin position="67"/>
        <end position="78"/>
    </location>
</feature>
<proteinExistence type="predicted"/>
<reference evidence="3" key="1">
    <citation type="journal article" date="2017" name="Parasit. Vectors">
        <title>Sialotranscriptomics of Rhipicephalus zambeziensis reveals intricate expression profiles of secretory proteins and suggests tight temporal transcriptional regulation during blood-feeding.</title>
        <authorList>
            <person name="de Castro M.H."/>
            <person name="de Klerk D."/>
            <person name="Pienaar R."/>
            <person name="Rees D.J.G."/>
            <person name="Mans B.J."/>
        </authorList>
    </citation>
    <scope>NUCLEOTIDE SEQUENCE</scope>
    <source>
        <tissue evidence="3">Salivary glands</tissue>
    </source>
</reference>
<evidence type="ECO:0000256" key="1">
    <source>
        <dbReference type="SAM" id="MobiDB-lite"/>
    </source>
</evidence>
<accession>A0A224Y951</accession>
<evidence type="ECO:0008006" key="4">
    <source>
        <dbReference type="Google" id="ProtNLM"/>
    </source>
</evidence>
<name>A0A224Y951_9ACAR</name>
<protein>
    <recommendedName>
        <fullName evidence="4">Secreted protein</fullName>
    </recommendedName>
</protein>
<dbReference type="AlphaFoldDB" id="A0A224Y951"/>
<dbReference type="EMBL" id="GFPF01003062">
    <property type="protein sequence ID" value="MAA14208.1"/>
    <property type="molecule type" value="Transcribed_RNA"/>
</dbReference>
<evidence type="ECO:0000313" key="3">
    <source>
        <dbReference type="EMBL" id="MAA14208.1"/>
    </source>
</evidence>
<feature type="compositionally biased region" description="Polar residues" evidence="1">
    <location>
        <begin position="103"/>
        <end position="115"/>
    </location>
</feature>
<feature type="chain" id="PRO_5012736656" description="Secreted protein" evidence="2">
    <location>
        <begin position="23"/>
        <end position="130"/>
    </location>
</feature>
<feature type="signal peptide" evidence="2">
    <location>
        <begin position="1"/>
        <end position="22"/>
    </location>
</feature>
<feature type="region of interest" description="Disordered" evidence="1">
    <location>
        <begin position="31"/>
        <end position="130"/>
    </location>
</feature>
<organism evidence="3">
    <name type="scientific">Rhipicephalus zambeziensis</name>
    <dbReference type="NCBI Taxonomy" id="60191"/>
    <lineage>
        <taxon>Eukaryota</taxon>
        <taxon>Metazoa</taxon>
        <taxon>Ecdysozoa</taxon>
        <taxon>Arthropoda</taxon>
        <taxon>Chelicerata</taxon>
        <taxon>Arachnida</taxon>
        <taxon>Acari</taxon>
        <taxon>Parasitiformes</taxon>
        <taxon>Ixodida</taxon>
        <taxon>Ixodoidea</taxon>
        <taxon>Ixodidae</taxon>
        <taxon>Rhipicephalinae</taxon>
        <taxon>Rhipicephalus</taxon>
        <taxon>Rhipicephalus</taxon>
    </lineage>
</organism>
<evidence type="ECO:0000256" key="2">
    <source>
        <dbReference type="SAM" id="SignalP"/>
    </source>
</evidence>
<sequence length="130" mass="14395">MINFYTANVLAVIVVVVVIVLTMEKQGPHSALAVPFPGCCPSRPTVQRGASSVPKYRPHPPTSPTSRHQHGGNSHHHQQQQQQHHGNFSTSFTHPGGNKYQRRQSQAPTNRTNQKPPRLPSSRAVRESQV</sequence>
<keyword evidence="2" id="KW-0732">Signal</keyword>